<feature type="active site" description="Charge relay system" evidence="1">
    <location>
        <position position="358"/>
    </location>
</feature>
<keyword evidence="4" id="KW-0378">Hydrolase</keyword>
<dbReference type="PIRSF" id="PIRSF016521">
    <property type="entry name" value="Acyl-CoA_hydro"/>
    <property type="match status" value="1"/>
</dbReference>
<dbReference type="Gene3D" id="3.40.50.1820">
    <property type="entry name" value="alpha/beta hydrolase"/>
    <property type="match status" value="1"/>
</dbReference>
<reference evidence="5" key="1">
    <citation type="submission" date="2016-10" db="EMBL/GenBank/DDBJ databases">
        <authorList>
            <person name="Varghese N."/>
            <person name="Submissions S."/>
        </authorList>
    </citation>
    <scope>NUCLEOTIDE SEQUENCE [LARGE SCALE GENOMIC DNA]</scope>
    <source>
        <strain evidence="5">DSM 25055</strain>
    </source>
</reference>
<feature type="active site" description="Charge relay system" evidence="1">
    <location>
        <position position="391"/>
    </location>
</feature>
<dbReference type="STRING" id="1186196.SAMN04489841_2970"/>
<accession>A0A1H9LJ17</accession>
<evidence type="ECO:0000259" key="3">
    <source>
        <dbReference type="Pfam" id="PF08840"/>
    </source>
</evidence>
<feature type="compositionally biased region" description="Basic and acidic residues" evidence="2">
    <location>
        <begin position="1"/>
        <end position="11"/>
    </location>
</feature>
<evidence type="ECO:0000313" key="4">
    <source>
        <dbReference type="EMBL" id="SER10893.1"/>
    </source>
</evidence>
<dbReference type="Pfam" id="PF08840">
    <property type="entry name" value="BAAT_C"/>
    <property type="match status" value="1"/>
</dbReference>
<sequence length="438" mass="46699">MTREAGSDERSSATSEQGDASAPAGTGVGFEHPPTVSVDESVDLTITDVPVERVDIRVSLTDGSERSWESKATYDTPNETLDLESATATDGEITGGVTELVQRATPEEGSGPYEPGRDVCDELTVRVERDAETLGSTTIERTFGDQDVTCETVDGESFVGRIYDPPGSEPAPAVVVLHGSSGEPADGVAQLLASHGFVALAVQYFDWQGRRDSLPAELVEVPLESVENAVESVRERTGVRGPKVGLFGTSKGGELALLVGSRLESVGPVVSVNGSGVVWAGISRREFPPGPSWTADSDPVSYVPYTDDHSVWDVQPPMEMEPGYAQSFEDAADETIAEATIAVESIAGPVLLVSGGADRMWDSVRLHDLAAKRLDCHGCDYEHLVYPDAGHAITVPYLPTANRERTAQFVMGGSADGYAEADSDHWPRVVETFETLRT</sequence>
<dbReference type="PANTHER" id="PTHR10824">
    <property type="entry name" value="ACYL-COENZYME A THIOESTERASE-RELATED"/>
    <property type="match status" value="1"/>
</dbReference>
<proteinExistence type="predicted"/>
<dbReference type="OrthoDB" id="205226at2157"/>
<dbReference type="InterPro" id="IPR014940">
    <property type="entry name" value="BAAT_C"/>
</dbReference>
<keyword evidence="5" id="KW-1185">Reference proteome</keyword>
<dbReference type="InterPro" id="IPR029058">
    <property type="entry name" value="AB_hydrolase_fold"/>
</dbReference>
<dbReference type="AlphaFoldDB" id="A0A1H9LJ17"/>
<feature type="domain" description="BAAT/Acyl-CoA thioester hydrolase C-terminal" evidence="3">
    <location>
        <begin position="221"/>
        <end position="434"/>
    </location>
</feature>
<dbReference type="InterPro" id="IPR042490">
    <property type="entry name" value="Thio_Ohase/BAAT_N"/>
</dbReference>
<feature type="region of interest" description="Disordered" evidence="2">
    <location>
        <begin position="1"/>
        <end position="43"/>
    </location>
</feature>
<dbReference type="Proteomes" id="UP000199114">
    <property type="component" value="Unassembled WGS sequence"/>
</dbReference>
<feature type="active site" description="Charge relay system" evidence="1">
    <location>
        <position position="250"/>
    </location>
</feature>
<organism evidence="4 5">
    <name type="scientific">Natrinema salaciae</name>
    <dbReference type="NCBI Taxonomy" id="1186196"/>
    <lineage>
        <taxon>Archaea</taxon>
        <taxon>Methanobacteriati</taxon>
        <taxon>Methanobacteriota</taxon>
        <taxon>Stenosarchaea group</taxon>
        <taxon>Halobacteria</taxon>
        <taxon>Halobacteriales</taxon>
        <taxon>Natrialbaceae</taxon>
        <taxon>Natrinema</taxon>
    </lineage>
</organism>
<protein>
    <submittedName>
        <fullName evidence="4">Acyl-CoA thioester hydrolase/BAAT N-terminal region</fullName>
    </submittedName>
</protein>
<evidence type="ECO:0000256" key="1">
    <source>
        <dbReference type="PIRSR" id="PIRSR016521-1"/>
    </source>
</evidence>
<name>A0A1H9LJ17_9EURY</name>
<dbReference type="EMBL" id="FOFD01000004">
    <property type="protein sequence ID" value="SER10893.1"/>
    <property type="molecule type" value="Genomic_DNA"/>
</dbReference>
<evidence type="ECO:0000256" key="2">
    <source>
        <dbReference type="SAM" id="MobiDB-lite"/>
    </source>
</evidence>
<dbReference type="SUPFAM" id="SSF53474">
    <property type="entry name" value="alpha/beta-Hydrolases"/>
    <property type="match status" value="1"/>
</dbReference>
<dbReference type="PANTHER" id="PTHR10824:SF4">
    <property type="entry name" value="ACYL-COENZYME A THIOESTERASE 1-LIKE"/>
    <property type="match status" value="1"/>
</dbReference>
<dbReference type="InterPro" id="IPR016662">
    <property type="entry name" value="Acyl-CoA_thioEstase_long-chain"/>
</dbReference>
<dbReference type="RefSeq" id="WP_090618518.1">
    <property type="nucleotide sequence ID" value="NZ_FOFD01000004.1"/>
</dbReference>
<dbReference type="GO" id="GO:0006631">
    <property type="term" value="P:fatty acid metabolic process"/>
    <property type="evidence" value="ECO:0007669"/>
    <property type="project" value="TreeGrafter"/>
</dbReference>
<gene>
    <name evidence="4" type="ORF">SAMN04489841_2970</name>
</gene>
<dbReference type="GO" id="GO:0006637">
    <property type="term" value="P:acyl-CoA metabolic process"/>
    <property type="evidence" value="ECO:0007669"/>
    <property type="project" value="InterPro"/>
</dbReference>
<dbReference type="Gene3D" id="2.60.40.2240">
    <property type="entry name" value="Acyl-CoA thioester hydrolase/BAAT N-terminal domain"/>
    <property type="match status" value="1"/>
</dbReference>
<dbReference type="GO" id="GO:0047617">
    <property type="term" value="F:fatty acyl-CoA hydrolase activity"/>
    <property type="evidence" value="ECO:0007669"/>
    <property type="project" value="TreeGrafter"/>
</dbReference>
<evidence type="ECO:0000313" key="5">
    <source>
        <dbReference type="Proteomes" id="UP000199114"/>
    </source>
</evidence>